<proteinExistence type="predicted"/>
<dbReference type="Pfam" id="PF01370">
    <property type="entry name" value="Epimerase"/>
    <property type="match status" value="1"/>
</dbReference>
<dbReference type="AlphaFoldDB" id="A0A9D2LD01"/>
<reference evidence="2" key="1">
    <citation type="journal article" date="2021" name="PeerJ">
        <title>Extensive microbial diversity within the chicken gut microbiome revealed by metagenomics and culture.</title>
        <authorList>
            <person name="Gilroy R."/>
            <person name="Ravi A."/>
            <person name="Getino M."/>
            <person name="Pursley I."/>
            <person name="Horton D.L."/>
            <person name="Alikhan N.F."/>
            <person name="Baker D."/>
            <person name="Gharbi K."/>
            <person name="Hall N."/>
            <person name="Watson M."/>
            <person name="Adriaenssens E.M."/>
            <person name="Foster-Nyarko E."/>
            <person name="Jarju S."/>
            <person name="Secka A."/>
            <person name="Antonio M."/>
            <person name="Oren A."/>
            <person name="Chaudhuri R.R."/>
            <person name="La Ragione R."/>
            <person name="Hildebrand F."/>
            <person name="Pallen M.J."/>
        </authorList>
    </citation>
    <scope>NUCLEOTIDE SEQUENCE</scope>
    <source>
        <strain evidence="2">ChiHjej13B12-24818</strain>
    </source>
</reference>
<dbReference type="Gene3D" id="3.40.50.720">
    <property type="entry name" value="NAD(P)-binding Rossmann-like Domain"/>
    <property type="match status" value="1"/>
</dbReference>
<dbReference type="InterPro" id="IPR036291">
    <property type="entry name" value="NAD(P)-bd_dom_sf"/>
</dbReference>
<name>A0A9D2LD01_9MICO</name>
<evidence type="ECO:0000313" key="2">
    <source>
        <dbReference type="EMBL" id="HJB10347.1"/>
    </source>
</evidence>
<evidence type="ECO:0000313" key="3">
    <source>
        <dbReference type="Proteomes" id="UP000823823"/>
    </source>
</evidence>
<protein>
    <submittedName>
        <fullName evidence="2">NAD(P)H-binding protein</fullName>
    </submittedName>
</protein>
<evidence type="ECO:0000259" key="1">
    <source>
        <dbReference type="Pfam" id="PF01370"/>
    </source>
</evidence>
<comment type="caution">
    <text evidence="2">The sequence shown here is derived from an EMBL/GenBank/DDBJ whole genome shotgun (WGS) entry which is preliminary data.</text>
</comment>
<dbReference type="PANTHER" id="PTHR48079">
    <property type="entry name" value="PROTEIN YEEZ"/>
    <property type="match status" value="1"/>
</dbReference>
<reference evidence="2" key="2">
    <citation type="submission" date="2021-04" db="EMBL/GenBank/DDBJ databases">
        <authorList>
            <person name="Gilroy R."/>
        </authorList>
    </citation>
    <scope>NUCLEOTIDE SEQUENCE</scope>
    <source>
        <strain evidence="2">ChiHjej13B12-24818</strain>
    </source>
</reference>
<dbReference type="GO" id="GO:0005737">
    <property type="term" value="C:cytoplasm"/>
    <property type="evidence" value="ECO:0007669"/>
    <property type="project" value="TreeGrafter"/>
</dbReference>
<dbReference type="PANTHER" id="PTHR48079:SF6">
    <property type="entry name" value="NAD(P)-BINDING DOMAIN-CONTAINING PROTEIN-RELATED"/>
    <property type="match status" value="1"/>
</dbReference>
<dbReference type="InterPro" id="IPR001509">
    <property type="entry name" value="Epimerase_deHydtase"/>
</dbReference>
<accession>A0A9D2LD01</accession>
<gene>
    <name evidence="2" type="ORF">H9786_07415</name>
</gene>
<dbReference type="SUPFAM" id="SSF51735">
    <property type="entry name" value="NAD(P)-binding Rossmann-fold domains"/>
    <property type="match status" value="1"/>
</dbReference>
<feature type="domain" description="NAD-dependent epimerase/dehydratase" evidence="1">
    <location>
        <begin position="5"/>
        <end position="175"/>
    </location>
</feature>
<dbReference type="GO" id="GO:0004029">
    <property type="term" value="F:aldehyde dehydrogenase (NAD+) activity"/>
    <property type="evidence" value="ECO:0007669"/>
    <property type="project" value="TreeGrafter"/>
</dbReference>
<dbReference type="InterPro" id="IPR051783">
    <property type="entry name" value="NAD(P)-dependent_oxidoreduct"/>
</dbReference>
<dbReference type="Proteomes" id="UP000823823">
    <property type="component" value="Unassembled WGS sequence"/>
</dbReference>
<dbReference type="EMBL" id="DWZH01000053">
    <property type="protein sequence ID" value="HJB10347.1"/>
    <property type="molecule type" value="Genomic_DNA"/>
</dbReference>
<sequence length="330" mass="35952">MTEKVLVLGGTGLLGHATVRELVSRGYRVVSLALPPMPTEDLFEEFGDAVQSHLGDVGSMSDQELLELLEDCHAVMYAIGADERTLPAAPAARFFYEANVLPTQRLAALARGAGVKKFVVYGSYFAEFAETRPELDLKAHGYPLMRLLQEQVAFAEGDGAMEVTSLRLPYIFGTMPGRIPLWKMFVDRIRDVEVFPAHPEGRTAAVTTAQVGQAAVGAMERGEHRSTYAISGYDLAHAEFYETIVAALGQRTQVPLVPFEAVEDQMAAADREAAEQGLEHGISLRMSGLLRATDLSLDPAPTQSILGYEDDDVPAAIDETLRVVLRDDVE</sequence>
<organism evidence="2 3">
    <name type="scientific">Candidatus Brachybacterium merdavium</name>
    <dbReference type="NCBI Taxonomy" id="2838513"/>
    <lineage>
        <taxon>Bacteria</taxon>
        <taxon>Bacillati</taxon>
        <taxon>Actinomycetota</taxon>
        <taxon>Actinomycetes</taxon>
        <taxon>Micrococcales</taxon>
        <taxon>Dermabacteraceae</taxon>
        <taxon>Brachybacterium</taxon>
    </lineage>
</organism>